<feature type="transmembrane region" description="Helical" evidence="1">
    <location>
        <begin position="107"/>
        <end position="127"/>
    </location>
</feature>
<name>A0A552UFY1_9SPHN</name>
<feature type="domain" description="VTT" evidence="2">
    <location>
        <begin position="57"/>
        <end position="156"/>
    </location>
</feature>
<protein>
    <submittedName>
        <fullName evidence="3">DedA family protein</fullName>
    </submittedName>
</protein>
<dbReference type="PANTHER" id="PTHR42709">
    <property type="entry name" value="ALKALINE PHOSPHATASE LIKE PROTEIN"/>
    <property type="match status" value="1"/>
</dbReference>
<evidence type="ECO:0000259" key="2">
    <source>
        <dbReference type="Pfam" id="PF09335"/>
    </source>
</evidence>
<feature type="transmembrane region" description="Helical" evidence="1">
    <location>
        <begin position="174"/>
        <end position="192"/>
    </location>
</feature>
<keyword evidence="1" id="KW-0472">Membrane</keyword>
<feature type="transmembrane region" description="Helical" evidence="1">
    <location>
        <begin position="55"/>
        <end position="78"/>
    </location>
</feature>
<dbReference type="InterPro" id="IPR051311">
    <property type="entry name" value="DedA_domain"/>
</dbReference>
<sequence>MLRRVYDWMLGLAGRRDAEVWLGVVSFADSSFFPLPPDIMLAPMCMARPEKALRFAWTCTWTAVAGALLGYAIGYALFELIGQPLLSAYGYQDKFAEFAADIKANGFWWMLAFASLPIPYKVATIAAGSVQMDLVTLIVASFLGRGARFFLVAVLIKRYGEVAQRLIDNHFEKLAVLFTVLFFGGFAVVKYAL</sequence>
<dbReference type="PANTHER" id="PTHR42709:SF11">
    <property type="entry name" value="DEDA FAMILY PROTEIN"/>
    <property type="match status" value="1"/>
</dbReference>
<dbReference type="EMBL" id="VJWA01000001">
    <property type="protein sequence ID" value="TRW17101.1"/>
    <property type="molecule type" value="Genomic_DNA"/>
</dbReference>
<dbReference type="AlphaFoldDB" id="A0A552UFY1"/>
<evidence type="ECO:0000313" key="4">
    <source>
        <dbReference type="Proteomes" id="UP000317894"/>
    </source>
</evidence>
<proteinExistence type="predicted"/>
<evidence type="ECO:0000256" key="1">
    <source>
        <dbReference type="SAM" id="Phobius"/>
    </source>
</evidence>
<reference evidence="3 4" key="1">
    <citation type="submission" date="2019-07" db="EMBL/GenBank/DDBJ databases">
        <title>Novel species isolated from glacier.</title>
        <authorList>
            <person name="Liu Q."/>
            <person name="Xin Y.-H."/>
        </authorList>
    </citation>
    <scope>NUCLEOTIDE SEQUENCE [LARGE SCALE GENOMIC DNA]</scope>
    <source>
        <strain evidence="3 4">LB1R16</strain>
    </source>
</reference>
<comment type="caution">
    <text evidence="3">The sequence shown here is derived from an EMBL/GenBank/DDBJ whole genome shotgun (WGS) entry which is preliminary data.</text>
</comment>
<feature type="transmembrane region" description="Helical" evidence="1">
    <location>
        <begin position="134"/>
        <end position="154"/>
    </location>
</feature>
<dbReference type="Pfam" id="PF09335">
    <property type="entry name" value="VTT_dom"/>
    <property type="match status" value="1"/>
</dbReference>
<keyword evidence="1" id="KW-0812">Transmembrane</keyword>
<dbReference type="InterPro" id="IPR032816">
    <property type="entry name" value="VTT_dom"/>
</dbReference>
<keyword evidence="4" id="KW-1185">Reference proteome</keyword>
<dbReference type="GO" id="GO:0005886">
    <property type="term" value="C:plasma membrane"/>
    <property type="evidence" value="ECO:0007669"/>
    <property type="project" value="TreeGrafter"/>
</dbReference>
<dbReference type="Proteomes" id="UP000317894">
    <property type="component" value="Unassembled WGS sequence"/>
</dbReference>
<organism evidence="3 4">
    <name type="scientific">Glacieibacterium frigidum</name>
    <dbReference type="NCBI Taxonomy" id="2593303"/>
    <lineage>
        <taxon>Bacteria</taxon>
        <taxon>Pseudomonadati</taxon>
        <taxon>Pseudomonadota</taxon>
        <taxon>Alphaproteobacteria</taxon>
        <taxon>Sphingomonadales</taxon>
        <taxon>Sphingosinicellaceae</taxon>
        <taxon>Glacieibacterium</taxon>
    </lineage>
</organism>
<keyword evidence="1" id="KW-1133">Transmembrane helix</keyword>
<accession>A0A552UFY1</accession>
<dbReference type="RefSeq" id="WP_143554646.1">
    <property type="nucleotide sequence ID" value="NZ_VJWA01000001.1"/>
</dbReference>
<gene>
    <name evidence="3" type="ORF">FMM06_02550</name>
</gene>
<evidence type="ECO:0000313" key="3">
    <source>
        <dbReference type="EMBL" id="TRW17101.1"/>
    </source>
</evidence>
<dbReference type="OrthoDB" id="9810270at2"/>